<evidence type="ECO:0000256" key="1">
    <source>
        <dbReference type="SAM" id="MobiDB-lite"/>
    </source>
</evidence>
<dbReference type="Proteomes" id="UP000266975">
    <property type="component" value="Unassembled WGS sequence"/>
</dbReference>
<organism evidence="3 4">
    <name type="scientific">Corynebacterium alimapuense</name>
    <dbReference type="NCBI Taxonomy" id="1576874"/>
    <lineage>
        <taxon>Bacteria</taxon>
        <taxon>Bacillati</taxon>
        <taxon>Actinomycetota</taxon>
        <taxon>Actinomycetes</taxon>
        <taxon>Mycobacteriales</taxon>
        <taxon>Corynebacteriaceae</taxon>
        <taxon>Corynebacterium</taxon>
    </lineage>
</organism>
<feature type="transmembrane region" description="Helical" evidence="2">
    <location>
        <begin position="220"/>
        <end position="239"/>
    </location>
</feature>
<proteinExistence type="predicted"/>
<feature type="transmembrane region" description="Helical" evidence="2">
    <location>
        <begin position="49"/>
        <end position="70"/>
    </location>
</feature>
<comment type="caution">
    <text evidence="3">The sequence shown here is derived from an EMBL/GenBank/DDBJ whole genome shotgun (WGS) entry which is preliminary data.</text>
</comment>
<dbReference type="EMBL" id="PTJO01000005">
    <property type="protein sequence ID" value="RNE48617.1"/>
    <property type="molecule type" value="Genomic_DNA"/>
</dbReference>
<dbReference type="AlphaFoldDB" id="A0A3M8K5V8"/>
<keyword evidence="2" id="KW-1133">Transmembrane helix</keyword>
<feature type="transmembrane region" description="Helical" evidence="2">
    <location>
        <begin position="192"/>
        <end position="213"/>
    </location>
</feature>
<dbReference type="InterPro" id="IPR045931">
    <property type="entry name" value="DUF6350"/>
</dbReference>
<feature type="transmembrane region" description="Helical" evidence="2">
    <location>
        <begin position="319"/>
        <end position="344"/>
    </location>
</feature>
<protein>
    <submittedName>
        <fullName evidence="3">Uncharacterized protein</fullName>
    </submittedName>
</protein>
<dbReference type="Pfam" id="PF19877">
    <property type="entry name" value="DUF6350"/>
    <property type="match status" value="1"/>
</dbReference>
<reference evidence="3 4" key="1">
    <citation type="submission" date="2018-02" db="EMBL/GenBank/DDBJ databases">
        <title>Corynebacterium alimpuense sp. nov., a marine obligate actinomycete isolated from sediments of Valparaiso bay, Chile.</title>
        <authorList>
            <person name="Claverias F."/>
            <person name="Gonzales-Siles L."/>
            <person name="Salva-Serra F."/>
            <person name="Inganaes E."/>
            <person name="Molin K."/>
            <person name="Cumsille A."/>
            <person name="Undabarrena A."/>
            <person name="Couve E."/>
            <person name="Moore E.R.B."/>
            <person name="Gomila M."/>
            <person name="Camara B."/>
        </authorList>
    </citation>
    <scope>NUCLEOTIDE SEQUENCE [LARGE SCALE GENOMIC DNA]</scope>
    <source>
        <strain evidence="3 4">CCUG 69366</strain>
    </source>
</reference>
<feature type="transmembrane region" description="Helical" evidence="2">
    <location>
        <begin position="285"/>
        <end position="307"/>
    </location>
</feature>
<feature type="transmembrane region" description="Helical" evidence="2">
    <location>
        <begin position="126"/>
        <end position="143"/>
    </location>
</feature>
<accession>A0A3M8K5V8</accession>
<keyword evidence="2" id="KW-0812">Transmembrane</keyword>
<keyword evidence="4" id="KW-1185">Reference proteome</keyword>
<evidence type="ECO:0000313" key="4">
    <source>
        <dbReference type="Proteomes" id="UP000266975"/>
    </source>
</evidence>
<feature type="transmembrane region" description="Helical" evidence="2">
    <location>
        <begin position="164"/>
        <end position="186"/>
    </location>
</feature>
<evidence type="ECO:0000256" key="2">
    <source>
        <dbReference type="SAM" id="Phobius"/>
    </source>
</evidence>
<feature type="compositionally biased region" description="Acidic residues" evidence="1">
    <location>
        <begin position="376"/>
        <end position="443"/>
    </location>
</feature>
<feature type="region of interest" description="Disordered" evidence="1">
    <location>
        <begin position="367"/>
        <end position="453"/>
    </location>
</feature>
<name>A0A3M8K5V8_9CORY</name>
<gene>
    <name evidence="3" type="ORF">C5L39_09015</name>
</gene>
<feature type="transmembrane region" description="Helical" evidence="2">
    <location>
        <begin position="259"/>
        <end position="278"/>
    </location>
</feature>
<keyword evidence="2" id="KW-0472">Membrane</keyword>
<evidence type="ECO:0000313" key="3">
    <source>
        <dbReference type="EMBL" id="RNE48617.1"/>
    </source>
</evidence>
<feature type="transmembrane region" description="Helical" evidence="2">
    <location>
        <begin position="82"/>
        <end position="106"/>
    </location>
</feature>
<sequence length="453" mass="47594">MPNVVTVLGVIVLALGGLMFSSTSLTALPATIAQLWLLLHLAPVNADGIAIGVLPMLPALGFVSLISYRIRVAVRERVSLPNLLLLVLFALLIPIALTLIATAMMWDASRVFDVGPPPIAEAVARTLLLHMSAVMIGMGSRLWRALARRFGAPGWLIDAAVSAMRILVAMSLVAVLALAVLLIFSWPRQVEVAGIYNSTGAVVAVSLLSLLYLPNAIIMTVAVLFGSGFQLGAASVSLFSIDLVALPPLPLLALIPGSVHDWAVLGLVPVVAITAIFASRVRLNLAQAVATGVFAAAFALLASYLTSGEIGELGESGPMLWLTAGMVFIWITGAGIISVVFGMFMQYRVAARERALAQAEADAAAVAADDSKEAEEAPEEEIIDGEVIAEDAEDAEDIEDTEELSDEEIAEEAPDGGEDSEAPADESPGQEEPEDSENSEEQQPDSQKPAATD</sequence>